<protein>
    <recommendedName>
        <fullName evidence="2">Poly(A) RNA polymerase mitochondrial-like central palm domain-containing protein</fullName>
    </recommendedName>
</protein>
<dbReference type="GO" id="GO:0031123">
    <property type="term" value="P:RNA 3'-end processing"/>
    <property type="evidence" value="ECO:0007669"/>
    <property type="project" value="TreeGrafter"/>
</dbReference>
<feature type="compositionally biased region" description="Polar residues" evidence="1">
    <location>
        <begin position="577"/>
        <end position="590"/>
    </location>
</feature>
<feature type="region of interest" description="Disordered" evidence="1">
    <location>
        <begin position="565"/>
        <end position="758"/>
    </location>
</feature>
<dbReference type="InterPro" id="IPR054708">
    <property type="entry name" value="MTPAP-like_central"/>
</dbReference>
<dbReference type="SUPFAM" id="SSF81301">
    <property type="entry name" value="Nucleotidyltransferase"/>
    <property type="match status" value="1"/>
</dbReference>
<proteinExistence type="predicted"/>
<feature type="domain" description="Poly(A) RNA polymerase mitochondrial-like central palm" evidence="2">
    <location>
        <begin position="71"/>
        <end position="212"/>
    </location>
</feature>
<dbReference type="Gene3D" id="1.10.1410.10">
    <property type="match status" value="1"/>
</dbReference>
<dbReference type="Pfam" id="PF22600">
    <property type="entry name" value="MTPAP-like_central"/>
    <property type="match status" value="1"/>
</dbReference>
<reference evidence="3 4" key="1">
    <citation type="submission" date="2018-04" db="EMBL/GenBank/DDBJ databases">
        <authorList>
            <person name="Vogel A."/>
        </authorList>
    </citation>
    <scope>NUCLEOTIDE SEQUENCE [LARGE SCALE GENOMIC DNA]</scope>
</reference>
<gene>
    <name evidence="3" type="ORF">CCAM_LOCUS12485</name>
</gene>
<dbReference type="CDD" id="cd05402">
    <property type="entry name" value="NT_PAP_TUTase"/>
    <property type="match status" value="1"/>
</dbReference>
<organism evidence="3 4">
    <name type="scientific">Cuscuta campestris</name>
    <dbReference type="NCBI Taxonomy" id="132261"/>
    <lineage>
        <taxon>Eukaryota</taxon>
        <taxon>Viridiplantae</taxon>
        <taxon>Streptophyta</taxon>
        <taxon>Embryophyta</taxon>
        <taxon>Tracheophyta</taxon>
        <taxon>Spermatophyta</taxon>
        <taxon>Magnoliopsida</taxon>
        <taxon>eudicotyledons</taxon>
        <taxon>Gunneridae</taxon>
        <taxon>Pentapetalae</taxon>
        <taxon>asterids</taxon>
        <taxon>lamiids</taxon>
        <taxon>Solanales</taxon>
        <taxon>Convolvulaceae</taxon>
        <taxon>Cuscuteae</taxon>
        <taxon>Cuscuta</taxon>
        <taxon>Cuscuta subgen. Grammica</taxon>
        <taxon>Cuscuta sect. Cleistogrammica</taxon>
    </lineage>
</organism>
<keyword evidence="4" id="KW-1185">Reference proteome</keyword>
<evidence type="ECO:0000259" key="2">
    <source>
        <dbReference type="Pfam" id="PF22600"/>
    </source>
</evidence>
<feature type="compositionally biased region" description="Polar residues" evidence="1">
    <location>
        <begin position="614"/>
        <end position="637"/>
    </location>
</feature>
<dbReference type="Gene3D" id="3.30.460.10">
    <property type="entry name" value="Beta Polymerase, domain 2"/>
    <property type="match status" value="1"/>
</dbReference>
<name>A0A484L301_9ASTE</name>
<dbReference type="EMBL" id="OOIL02000934">
    <property type="protein sequence ID" value="VFQ70709.1"/>
    <property type="molecule type" value="Genomic_DNA"/>
</dbReference>
<evidence type="ECO:0000256" key="1">
    <source>
        <dbReference type="SAM" id="MobiDB-lite"/>
    </source>
</evidence>
<sequence>MIDTVEGSSSQAGSGTLQDLCQSRAVHAATNDSNCFGIWSRHSALRKKAAKCQRKKVSMYKLALEKATVLEELLHDVCLALSPQPIDYDARRNLIRVFNEIALEIYGCSGHVPVVVEFGSFSMDLFQEKSDLDLSINFSDLDIPHDKKIQTLCTFEKKLSLLQCSGHVYGVNPITTAKVPVLKVVDSGTGIECDISVGNMDGILKSKTLYFISLIDERFRKLCFLMKAWAKAQNINSARDRTLNSLSIILLVAFHLQTRNPRILPPFSAILKDGYDAGAVEKSISKFKNYGQKNTEGVAELFFTLLLKLSSVKKLWSQGLCASTYDGNWIFKTRGRKAACIRVEDFHDGDQNVSRAVGVGEMKTIYNCIDLSINHISEFLGGRMEGYTLREFLFGKDGAISVCKVPMNFNADGLITVWPPPRIEDKDTDFQKSTQPGDHRNLSKQPCSKNFNAGEAKTEMPLNETRIDDKDSSGLKSTQQPGEGRDQSAQPSSKNFNANVAKSEVPLSTTGIQDIEDKDASGLKSTQQGGGWDQSAQPSSKNFNADMVKTEMPLNETRIDYKHSSGLKSAQRPGESMDQSAQPSKNNCNANVAKDEVPLSTTRIQDIEDKDTSVLKSTQQGEGWDQSAQPSKNNCNANVAKDEVPLSTTRIQDIEDKDTSVLKSTQQGEGWDQSTQPSSKNFNADMAKTEMPLNATKIDRKDSSGRKQTKQPNKGRDQSSQRSRNQTTSGKRKRSDGSSLPSTLFGKPHGYGKMKSQCSMPYDMSRREHIEHQGVLSWDGLGRTPHVLNGAGHTLPTHPNETRHTSAYGELCYHETDRIPYLPTPVSYPIYASSGTRNWISSGYTREADIATTFATQMVYPDYYHYNQLHFRAPHFATPSVYPTSTPIVTQMVPNCAHGTYGAGNFPSASMMPGYPPNLLYRTNSSHPQVNSSTNELAWFRRVL</sequence>
<dbReference type="PANTHER" id="PTHR12271:SF134">
    <property type="entry name" value="NUCLEOTIDYLTRANSFERASE FAMILY PROTEIN"/>
    <property type="match status" value="1"/>
</dbReference>
<feature type="compositionally biased region" description="Polar residues" evidence="1">
    <location>
        <begin position="474"/>
        <end position="512"/>
    </location>
</feature>
<dbReference type="GO" id="GO:0016779">
    <property type="term" value="F:nucleotidyltransferase activity"/>
    <property type="evidence" value="ECO:0007669"/>
    <property type="project" value="TreeGrafter"/>
</dbReference>
<evidence type="ECO:0000313" key="3">
    <source>
        <dbReference type="EMBL" id="VFQ70709.1"/>
    </source>
</evidence>
<dbReference type="SUPFAM" id="SSF81631">
    <property type="entry name" value="PAP/OAS1 substrate-binding domain"/>
    <property type="match status" value="1"/>
</dbReference>
<dbReference type="Proteomes" id="UP000595140">
    <property type="component" value="Unassembled WGS sequence"/>
</dbReference>
<feature type="region of interest" description="Disordered" evidence="1">
    <location>
        <begin position="420"/>
        <end position="542"/>
    </location>
</feature>
<dbReference type="OrthoDB" id="2274644at2759"/>
<evidence type="ECO:0000313" key="4">
    <source>
        <dbReference type="Proteomes" id="UP000595140"/>
    </source>
</evidence>
<dbReference type="AlphaFoldDB" id="A0A484L301"/>
<dbReference type="PANTHER" id="PTHR12271">
    <property type="entry name" value="POLY A POLYMERASE CID PAP -RELATED"/>
    <property type="match status" value="1"/>
</dbReference>
<accession>A0A484L301</accession>
<dbReference type="InterPro" id="IPR043519">
    <property type="entry name" value="NT_sf"/>
</dbReference>
<feature type="compositionally biased region" description="Polar residues" evidence="1">
    <location>
        <begin position="661"/>
        <end position="682"/>
    </location>
</feature>